<keyword evidence="5" id="KW-1133">Transmembrane helix</keyword>
<evidence type="ECO:0000256" key="3">
    <source>
        <dbReference type="ARBA" id="ARBA00022679"/>
    </source>
</evidence>
<dbReference type="PROSITE" id="PS50216">
    <property type="entry name" value="DHHC"/>
    <property type="match status" value="1"/>
</dbReference>
<evidence type="ECO:0000256" key="5">
    <source>
        <dbReference type="ARBA" id="ARBA00022989"/>
    </source>
</evidence>
<dbReference type="InterPro" id="IPR001594">
    <property type="entry name" value="Palmitoyltrfase_DHHC"/>
</dbReference>
<evidence type="ECO:0000256" key="1">
    <source>
        <dbReference type="ARBA" id="ARBA00004127"/>
    </source>
</evidence>
<dbReference type="InterPro" id="IPR039859">
    <property type="entry name" value="PFA4/ZDH16/20/ERF2-like"/>
</dbReference>
<keyword evidence="3 8" id="KW-0808">Transferase</keyword>
<comment type="caution">
    <text evidence="10">The sequence shown here is derived from an EMBL/GenBank/DDBJ whole genome shotgun (WGS) entry which is preliminary data.</text>
</comment>
<comment type="similarity">
    <text evidence="2 8">Belongs to the DHHC palmitoyltransferase family.</text>
</comment>
<evidence type="ECO:0000256" key="2">
    <source>
        <dbReference type="ARBA" id="ARBA00008574"/>
    </source>
</evidence>
<dbReference type="EMBL" id="JBJUIK010000003">
    <property type="protein sequence ID" value="KAL3534063.1"/>
    <property type="molecule type" value="Genomic_DNA"/>
</dbReference>
<keyword evidence="4" id="KW-0812">Transmembrane</keyword>
<evidence type="ECO:0000256" key="7">
    <source>
        <dbReference type="ARBA" id="ARBA00023315"/>
    </source>
</evidence>
<comment type="domain">
    <text evidence="8">The DHHC domain is required for palmitoyltransferase activity.</text>
</comment>
<dbReference type="PANTHER" id="PTHR22883:SF391">
    <property type="entry name" value="PROTEIN S-ACYLTRANSFERASE 3-RELATED"/>
    <property type="match status" value="1"/>
</dbReference>
<organism evidence="10 11">
    <name type="scientific">Cinchona calisaya</name>
    <dbReference type="NCBI Taxonomy" id="153742"/>
    <lineage>
        <taxon>Eukaryota</taxon>
        <taxon>Viridiplantae</taxon>
        <taxon>Streptophyta</taxon>
        <taxon>Embryophyta</taxon>
        <taxon>Tracheophyta</taxon>
        <taxon>Spermatophyta</taxon>
        <taxon>Magnoliopsida</taxon>
        <taxon>eudicotyledons</taxon>
        <taxon>Gunneridae</taxon>
        <taxon>Pentapetalae</taxon>
        <taxon>asterids</taxon>
        <taxon>lamiids</taxon>
        <taxon>Gentianales</taxon>
        <taxon>Rubiaceae</taxon>
        <taxon>Cinchonoideae</taxon>
        <taxon>Cinchoneae</taxon>
        <taxon>Cinchona</taxon>
    </lineage>
</organism>
<evidence type="ECO:0000256" key="6">
    <source>
        <dbReference type="ARBA" id="ARBA00023136"/>
    </source>
</evidence>
<name>A0ABD3ASJ9_9GENT</name>
<comment type="subcellular location">
    <subcellularLocation>
        <location evidence="1">Endomembrane system</location>
        <topology evidence="1">Multi-pass membrane protein</topology>
    </subcellularLocation>
</comment>
<protein>
    <recommendedName>
        <fullName evidence="8">S-acyltransferase</fullName>
        <ecNumber evidence="8">2.3.1.225</ecNumber>
    </recommendedName>
    <alternativeName>
        <fullName evidence="8">Palmitoyltransferase</fullName>
    </alternativeName>
</protein>
<keyword evidence="7 8" id="KW-0012">Acyltransferase</keyword>
<dbReference type="Pfam" id="PF01529">
    <property type="entry name" value="DHHC"/>
    <property type="match status" value="1"/>
</dbReference>
<dbReference type="GO" id="GO:0019706">
    <property type="term" value="F:protein-cysteine S-palmitoyltransferase activity"/>
    <property type="evidence" value="ECO:0007669"/>
    <property type="project" value="UniProtKB-EC"/>
</dbReference>
<feature type="domain" description="Palmitoyltransferase DHHC" evidence="9">
    <location>
        <begin position="75"/>
        <end position="121"/>
    </location>
</feature>
<comment type="catalytic activity">
    <reaction evidence="8">
        <text>L-cysteinyl-[protein] + hexadecanoyl-CoA = S-hexadecanoyl-L-cysteinyl-[protein] + CoA</text>
        <dbReference type="Rhea" id="RHEA:36683"/>
        <dbReference type="Rhea" id="RHEA-COMP:10131"/>
        <dbReference type="Rhea" id="RHEA-COMP:11032"/>
        <dbReference type="ChEBI" id="CHEBI:29950"/>
        <dbReference type="ChEBI" id="CHEBI:57287"/>
        <dbReference type="ChEBI" id="CHEBI:57379"/>
        <dbReference type="ChEBI" id="CHEBI:74151"/>
        <dbReference type="EC" id="2.3.1.225"/>
    </reaction>
</comment>
<evidence type="ECO:0000256" key="4">
    <source>
        <dbReference type="ARBA" id="ARBA00022692"/>
    </source>
</evidence>
<dbReference type="EC" id="2.3.1.225" evidence="8"/>
<gene>
    <name evidence="10" type="ORF">ACH5RR_007584</name>
</gene>
<evidence type="ECO:0000259" key="9">
    <source>
        <dbReference type="Pfam" id="PF01529"/>
    </source>
</evidence>
<sequence>MTAAASSIFIHDQPSKPKKRRLYQVGRVEMNSRPPESEELLSSTSTSMEWINCATPDLKLPRTKDLLVNGQTVKVKHCDTCLLYRPPRASHCSICYNCVQRFDHHCPWVNQCIGITTYESFRYRYDKKENSYNQGIFRNLREISLSKTPLALVNFREWVIEEDDTLMGSISHKFHGDIFSPKAIIDIELRKDGSFPFPVALQKIDCNGINDNLKKERDGNIKFDPFLFPNAQELKEPQQRPRNKEYMANDVRYKRASSAVLQIWR</sequence>
<reference evidence="10 11" key="1">
    <citation type="submission" date="2024-11" db="EMBL/GenBank/DDBJ databases">
        <title>A near-complete genome assembly of Cinchona calisaya.</title>
        <authorList>
            <person name="Lian D.C."/>
            <person name="Zhao X.W."/>
            <person name="Wei L."/>
        </authorList>
    </citation>
    <scope>NUCLEOTIDE SEQUENCE [LARGE SCALE GENOMIC DNA]</scope>
    <source>
        <tissue evidence="10">Nenye</tissue>
    </source>
</reference>
<accession>A0ABD3ASJ9</accession>
<dbReference type="Proteomes" id="UP001630127">
    <property type="component" value="Unassembled WGS sequence"/>
</dbReference>
<evidence type="ECO:0000256" key="8">
    <source>
        <dbReference type="RuleBase" id="RU079119"/>
    </source>
</evidence>
<dbReference type="AlphaFoldDB" id="A0ABD3ASJ9"/>
<evidence type="ECO:0000313" key="10">
    <source>
        <dbReference type="EMBL" id="KAL3534063.1"/>
    </source>
</evidence>
<dbReference type="PANTHER" id="PTHR22883">
    <property type="entry name" value="ZINC FINGER DHHC DOMAIN CONTAINING PROTEIN"/>
    <property type="match status" value="1"/>
</dbReference>
<dbReference type="GO" id="GO:0012505">
    <property type="term" value="C:endomembrane system"/>
    <property type="evidence" value="ECO:0007669"/>
    <property type="project" value="UniProtKB-SubCell"/>
</dbReference>
<evidence type="ECO:0000313" key="11">
    <source>
        <dbReference type="Proteomes" id="UP001630127"/>
    </source>
</evidence>
<proteinExistence type="inferred from homology"/>
<keyword evidence="6" id="KW-0472">Membrane</keyword>
<keyword evidence="11" id="KW-1185">Reference proteome</keyword>